<dbReference type="SUPFAM" id="SSF75217">
    <property type="entry name" value="alpha/beta knot"/>
    <property type="match status" value="1"/>
</dbReference>
<keyword evidence="8" id="KW-1185">Reference proteome</keyword>
<dbReference type="AlphaFoldDB" id="A0A1I4QBF7"/>
<evidence type="ECO:0000256" key="2">
    <source>
        <dbReference type="ARBA" id="ARBA00022603"/>
    </source>
</evidence>
<sequence length="267" mass="28668">MAKDTQPKMTNEPTGALGAVRIVLVNTTHPGNIGGVARAMKNMGLSDLRLVNPQGYPSAEATARASGAHDLLARARVHDDLDTALAGCCRVLGTSARQRTLRWPELTPRAAAADLLQAASSGPVALLFGRERTGLTNEELDRCQALVTIPTHPDYSSLNLAAAVQVLTYELRLAALEAGQGDAAPVESPGGGEVGAPHEELERFYAHLEETLQVLDFLDPDNPRHLMRRLRRLFARAHPSVNEVNILRGILTHAARGPVGRGNPERD</sequence>
<proteinExistence type="inferred from homology"/>
<dbReference type="FunFam" id="3.40.1280.10:FF:000006">
    <property type="entry name" value="Uncharacterized tRNA/rRNA methyltransferase HI_0380"/>
    <property type="match status" value="1"/>
</dbReference>
<comment type="subcellular location">
    <subcellularLocation>
        <location evidence="5">Cytoplasm</location>
    </subcellularLocation>
</comment>
<dbReference type="InterPro" id="IPR029028">
    <property type="entry name" value="Alpha/beta_knot_MTases"/>
</dbReference>
<keyword evidence="3 7" id="KW-0808">Transferase</keyword>
<dbReference type="Gene3D" id="1.10.8.590">
    <property type="match status" value="1"/>
</dbReference>
<keyword evidence="2 5" id="KW-0489">Methyltransferase</keyword>
<accession>A0A1I4QBF7</accession>
<protein>
    <recommendedName>
        <fullName evidence="5">tRNA (cytidine/uridine-2'-O-)-methyltransferase TrmJ</fullName>
        <ecNumber evidence="5">2.1.1.200</ecNumber>
    </recommendedName>
    <alternativeName>
        <fullName evidence="5">tRNA (cytidine(32)/uridine(32)-2'-O)-methyltransferase</fullName>
    </alternativeName>
    <alternativeName>
        <fullName evidence="5">tRNA Cm32/Um32 methyltransferase</fullName>
    </alternativeName>
</protein>
<evidence type="ECO:0000259" key="6">
    <source>
        <dbReference type="Pfam" id="PF00588"/>
    </source>
</evidence>
<dbReference type="PANTHER" id="PTHR42786">
    <property type="entry name" value="TRNA/RRNA METHYLTRANSFERASE"/>
    <property type="match status" value="1"/>
</dbReference>
<keyword evidence="4 5" id="KW-0949">S-adenosyl-L-methionine</keyword>
<evidence type="ECO:0000256" key="3">
    <source>
        <dbReference type="ARBA" id="ARBA00022679"/>
    </source>
</evidence>
<evidence type="ECO:0000313" key="7">
    <source>
        <dbReference type="EMBL" id="SFM37389.1"/>
    </source>
</evidence>
<evidence type="ECO:0000313" key="8">
    <source>
        <dbReference type="Proteomes" id="UP000199556"/>
    </source>
</evidence>
<dbReference type="GO" id="GO:0003723">
    <property type="term" value="F:RNA binding"/>
    <property type="evidence" value="ECO:0007669"/>
    <property type="project" value="InterPro"/>
</dbReference>
<evidence type="ECO:0000256" key="5">
    <source>
        <dbReference type="RuleBase" id="RU362024"/>
    </source>
</evidence>
<dbReference type="GO" id="GO:0002128">
    <property type="term" value="P:tRNA nucleoside ribose methylation"/>
    <property type="evidence" value="ECO:0007669"/>
    <property type="project" value="TreeGrafter"/>
</dbReference>
<dbReference type="NCBIfam" id="TIGR00050">
    <property type="entry name" value="rRNA_methyl_1"/>
    <property type="match status" value="1"/>
</dbReference>
<evidence type="ECO:0000256" key="4">
    <source>
        <dbReference type="ARBA" id="ARBA00022691"/>
    </source>
</evidence>
<comment type="catalytic activity">
    <reaction evidence="5">
        <text>uridine(32) in tRNA + S-adenosyl-L-methionine = 2'-O-methyluridine(32) in tRNA + S-adenosyl-L-homocysteine + H(+)</text>
        <dbReference type="Rhea" id="RHEA:42936"/>
        <dbReference type="Rhea" id="RHEA-COMP:10107"/>
        <dbReference type="Rhea" id="RHEA-COMP:10290"/>
        <dbReference type="ChEBI" id="CHEBI:15378"/>
        <dbReference type="ChEBI" id="CHEBI:57856"/>
        <dbReference type="ChEBI" id="CHEBI:59789"/>
        <dbReference type="ChEBI" id="CHEBI:65315"/>
        <dbReference type="ChEBI" id="CHEBI:74478"/>
        <dbReference type="EC" id="2.1.1.200"/>
    </reaction>
</comment>
<comment type="subunit">
    <text evidence="5">Homodimer.</text>
</comment>
<dbReference type="GO" id="GO:0160206">
    <property type="term" value="F:tRNA (cytidine(32)/uridine(32)-2'-O)-methyltransferase activity"/>
    <property type="evidence" value="ECO:0007669"/>
    <property type="project" value="UniProtKB-EC"/>
</dbReference>
<comment type="similarity">
    <text evidence="1">Belongs to the class IV-like SAM-binding methyltransferase superfamily. RNA methyltransferase TrmH family.</text>
</comment>
<dbReference type="STRING" id="195064.SAMN05421721_1045"/>
<dbReference type="Pfam" id="PF00588">
    <property type="entry name" value="SpoU_methylase"/>
    <property type="match status" value="1"/>
</dbReference>
<comment type="function">
    <text evidence="5">Catalyzes the formation of 2'O-methylated cytidine (Cm32) or 2'O-methylated uridine (Um32) at position 32 in tRNA.</text>
</comment>
<dbReference type="GO" id="GO:0106339">
    <property type="term" value="F:tRNA (cytidine(32)-2'-O)-methyltransferase activity"/>
    <property type="evidence" value="ECO:0007669"/>
    <property type="project" value="RHEA"/>
</dbReference>
<gene>
    <name evidence="5" type="primary">trmJ</name>
    <name evidence="7" type="ORF">SAMN05421721_1045</name>
</gene>
<dbReference type="PANTHER" id="PTHR42786:SF2">
    <property type="entry name" value="TRNA (CYTIDINE_URIDINE-2'-O-)-METHYLTRANSFERASE TRMJ"/>
    <property type="match status" value="1"/>
</dbReference>
<keyword evidence="5" id="KW-0963">Cytoplasm</keyword>
<dbReference type="InterPro" id="IPR029026">
    <property type="entry name" value="tRNA_m1G_MTases_N"/>
</dbReference>
<dbReference type="InterPro" id="IPR004384">
    <property type="entry name" value="RNA_MeTrfase_TrmJ/LasT"/>
</dbReference>
<dbReference type="InterPro" id="IPR001537">
    <property type="entry name" value="SpoU_MeTrfase"/>
</dbReference>
<feature type="domain" description="tRNA/rRNA methyltransferase SpoU type" evidence="6">
    <location>
        <begin position="20"/>
        <end position="169"/>
    </location>
</feature>
<dbReference type="Gene3D" id="3.40.1280.10">
    <property type="match status" value="1"/>
</dbReference>
<organism evidence="7 8">
    <name type="scientific">Ectothiorhodospira mobilis</name>
    <dbReference type="NCBI Taxonomy" id="195064"/>
    <lineage>
        <taxon>Bacteria</taxon>
        <taxon>Pseudomonadati</taxon>
        <taxon>Pseudomonadota</taxon>
        <taxon>Gammaproteobacteria</taxon>
        <taxon>Chromatiales</taxon>
        <taxon>Ectothiorhodospiraceae</taxon>
        <taxon>Ectothiorhodospira</taxon>
    </lineage>
</organism>
<dbReference type="GO" id="GO:0005829">
    <property type="term" value="C:cytosol"/>
    <property type="evidence" value="ECO:0007669"/>
    <property type="project" value="TreeGrafter"/>
</dbReference>
<dbReference type="CDD" id="cd18093">
    <property type="entry name" value="SpoU-like_TrmJ"/>
    <property type="match status" value="1"/>
</dbReference>
<name>A0A1I4QBF7_ECTMO</name>
<comment type="catalytic activity">
    <reaction evidence="5">
        <text>cytidine(32) in tRNA + S-adenosyl-L-methionine = 2'-O-methylcytidine(32) in tRNA + S-adenosyl-L-homocysteine + H(+)</text>
        <dbReference type="Rhea" id="RHEA:42932"/>
        <dbReference type="Rhea" id="RHEA-COMP:10288"/>
        <dbReference type="Rhea" id="RHEA-COMP:10289"/>
        <dbReference type="ChEBI" id="CHEBI:15378"/>
        <dbReference type="ChEBI" id="CHEBI:57856"/>
        <dbReference type="ChEBI" id="CHEBI:59789"/>
        <dbReference type="ChEBI" id="CHEBI:74495"/>
        <dbReference type="ChEBI" id="CHEBI:82748"/>
        <dbReference type="EC" id="2.1.1.200"/>
    </reaction>
</comment>
<dbReference type="PIRSF" id="PIRSF004808">
    <property type="entry name" value="LasT"/>
    <property type="match status" value="1"/>
</dbReference>
<dbReference type="EC" id="2.1.1.200" evidence="5"/>
<dbReference type="Proteomes" id="UP000199556">
    <property type="component" value="Unassembled WGS sequence"/>
</dbReference>
<reference evidence="7 8" key="1">
    <citation type="submission" date="2016-10" db="EMBL/GenBank/DDBJ databases">
        <authorList>
            <person name="de Groot N.N."/>
        </authorList>
    </citation>
    <scope>NUCLEOTIDE SEQUENCE [LARGE SCALE GENOMIC DNA]</scope>
    <source>
        <strain evidence="7 8">DSM 4180</strain>
    </source>
</reference>
<keyword evidence="5" id="KW-0819">tRNA processing</keyword>
<evidence type="ECO:0000256" key="1">
    <source>
        <dbReference type="ARBA" id="ARBA00007228"/>
    </source>
</evidence>
<dbReference type="EMBL" id="FOUO01000004">
    <property type="protein sequence ID" value="SFM37389.1"/>
    <property type="molecule type" value="Genomic_DNA"/>
</dbReference>